<comment type="caution">
    <text evidence="1">The sequence shown here is derived from an EMBL/GenBank/DDBJ whole genome shotgun (WGS) entry which is preliminary data.</text>
</comment>
<sequence length="74" mass="7814">MRGTADVGLVYGNNDECLVVGYSDSDYAADVDGRRSVTGYVFTLGGSVVSWKYTLQSSVTVNHGGGVYGFDFGC</sequence>
<keyword evidence="2" id="KW-1185">Reference proteome</keyword>
<dbReference type="CDD" id="cd09272">
    <property type="entry name" value="RNase_HI_RT_Ty1"/>
    <property type="match status" value="1"/>
</dbReference>
<gene>
    <name evidence="1" type="ORF">RND81_11G051700</name>
</gene>
<dbReference type="PANTHER" id="PTHR11439">
    <property type="entry name" value="GAG-POL-RELATED RETROTRANSPOSON"/>
    <property type="match status" value="1"/>
</dbReference>
<dbReference type="Proteomes" id="UP001443914">
    <property type="component" value="Unassembled WGS sequence"/>
</dbReference>
<dbReference type="PANTHER" id="PTHR11439:SF467">
    <property type="entry name" value="INTEGRASE CATALYTIC DOMAIN-CONTAINING PROTEIN"/>
    <property type="match status" value="1"/>
</dbReference>
<evidence type="ECO:0008006" key="3">
    <source>
        <dbReference type="Google" id="ProtNLM"/>
    </source>
</evidence>
<dbReference type="AlphaFoldDB" id="A0AAW1HI41"/>
<accession>A0AAW1HI41</accession>
<evidence type="ECO:0000313" key="2">
    <source>
        <dbReference type="Proteomes" id="UP001443914"/>
    </source>
</evidence>
<organism evidence="1 2">
    <name type="scientific">Saponaria officinalis</name>
    <name type="common">Common soapwort</name>
    <name type="synonym">Lychnis saponaria</name>
    <dbReference type="NCBI Taxonomy" id="3572"/>
    <lineage>
        <taxon>Eukaryota</taxon>
        <taxon>Viridiplantae</taxon>
        <taxon>Streptophyta</taxon>
        <taxon>Embryophyta</taxon>
        <taxon>Tracheophyta</taxon>
        <taxon>Spermatophyta</taxon>
        <taxon>Magnoliopsida</taxon>
        <taxon>eudicotyledons</taxon>
        <taxon>Gunneridae</taxon>
        <taxon>Pentapetalae</taxon>
        <taxon>Caryophyllales</taxon>
        <taxon>Caryophyllaceae</taxon>
        <taxon>Caryophylleae</taxon>
        <taxon>Saponaria</taxon>
    </lineage>
</organism>
<evidence type="ECO:0000313" key="1">
    <source>
        <dbReference type="EMBL" id="KAK9676070.1"/>
    </source>
</evidence>
<protein>
    <recommendedName>
        <fullName evidence="3">Retrovirus-related Pol polyprotein from transposon TNT 1-94</fullName>
    </recommendedName>
</protein>
<reference evidence="1" key="1">
    <citation type="submission" date="2024-03" db="EMBL/GenBank/DDBJ databases">
        <title>WGS assembly of Saponaria officinalis var. Norfolk2.</title>
        <authorList>
            <person name="Jenkins J."/>
            <person name="Shu S."/>
            <person name="Grimwood J."/>
            <person name="Barry K."/>
            <person name="Goodstein D."/>
            <person name="Schmutz J."/>
            <person name="Leebens-Mack J."/>
            <person name="Osbourn A."/>
        </authorList>
    </citation>
    <scope>NUCLEOTIDE SEQUENCE [LARGE SCALE GENOMIC DNA]</scope>
    <source>
        <strain evidence="1">JIC</strain>
    </source>
</reference>
<proteinExistence type="predicted"/>
<dbReference type="EMBL" id="JBDFQZ010000011">
    <property type="protein sequence ID" value="KAK9676070.1"/>
    <property type="molecule type" value="Genomic_DNA"/>
</dbReference>
<name>A0AAW1HI41_SAPOF</name>